<reference evidence="2" key="1">
    <citation type="submission" date="2025-08" db="UniProtKB">
        <authorList>
            <consortium name="RefSeq"/>
        </authorList>
    </citation>
    <scope>IDENTIFICATION</scope>
</reference>
<dbReference type="RefSeq" id="XP_026745503.1">
    <property type="nucleotide sequence ID" value="XM_026889702.1"/>
</dbReference>
<dbReference type="InParanoid" id="A0A7E5WXD2"/>
<gene>
    <name evidence="2" type="primary">LOC113506865</name>
</gene>
<dbReference type="AlphaFoldDB" id="A0A7E5WXD2"/>
<protein>
    <submittedName>
        <fullName evidence="2">Uncharacterized protein LOC113506865</fullName>
    </submittedName>
</protein>
<name>A0A7E5WXD2_TRINI</name>
<dbReference type="GeneID" id="113506865"/>
<dbReference type="OrthoDB" id="421040at2759"/>
<dbReference type="KEGG" id="tnl:113506865"/>
<dbReference type="InterPro" id="IPR036691">
    <property type="entry name" value="Endo/exonu/phosph_ase_sf"/>
</dbReference>
<organism evidence="1 2">
    <name type="scientific">Trichoplusia ni</name>
    <name type="common">Cabbage looper</name>
    <dbReference type="NCBI Taxonomy" id="7111"/>
    <lineage>
        <taxon>Eukaryota</taxon>
        <taxon>Metazoa</taxon>
        <taxon>Ecdysozoa</taxon>
        <taxon>Arthropoda</taxon>
        <taxon>Hexapoda</taxon>
        <taxon>Insecta</taxon>
        <taxon>Pterygota</taxon>
        <taxon>Neoptera</taxon>
        <taxon>Endopterygota</taxon>
        <taxon>Lepidoptera</taxon>
        <taxon>Glossata</taxon>
        <taxon>Ditrysia</taxon>
        <taxon>Noctuoidea</taxon>
        <taxon>Noctuidae</taxon>
        <taxon>Plusiinae</taxon>
        <taxon>Trichoplusia</taxon>
    </lineage>
</organism>
<accession>A0A7E5WXD2</accession>
<dbReference type="SUPFAM" id="SSF56219">
    <property type="entry name" value="DNase I-like"/>
    <property type="match status" value="1"/>
</dbReference>
<proteinExistence type="predicted"/>
<keyword evidence="1" id="KW-1185">Reference proteome</keyword>
<sequence>MISETWLDEEDSVRVGNYNIIRRDREDGYGGVCILFHKSVKIIQKNVRMTNTNIEIIYVQILNIAGINNIIFLYSPPTITTNQSDWDQIFRIAGTGTLVSGDFNRRGEMIYQAMFENNYMCLNNGAATRIRIADGNWQQSSPDISFVTTDIAIKFTWYSTNESLGSDHIVIKLTYGYERLHLYTKKRNYKKAKWKEFQEVCEQHFSNLPILNDVQSSYDTFVNKLDYAAEEAIPWIKICQDPNNKFRPKPYWDSNISKAVAERRLALAKLRRNPTPENYKMYKEKLGFAQNLITTARYKKLDRVLYKYWLRDIYH</sequence>
<evidence type="ECO:0000313" key="2">
    <source>
        <dbReference type="RefSeq" id="XP_026745503.1"/>
    </source>
</evidence>
<dbReference type="Gene3D" id="3.60.10.10">
    <property type="entry name" value="Endonuclease/exonuclease/phosphatase"/>
    <property type="match status" value="1"/>
</dbReference>
<dbReference type="Proteomes" id="UP000322000">
    <property type="component" value="Chromosome 28"/>
</dbReference>
<evidence type="ECO:0000313" key="1">
    <source>
        <dbReference type="Proteomes" id="UP000322000"/>
    </source>
</evidence>